<feature type="compositionally biased region" description="Polar residues" evidence="1">
    <location>
        <begin position="85"/>
        <end position="97"/>
    </location>
</feature>
<evidence type="ECO:0000256" key="1">
    <source>
        <dbReference type="SAM" id="MobiDB-lite"/>
    </source>
</evidence>
<reference evidence="2" key="1">
    <citation type="submission" date="2020-06" db="EMBL/GenBank/DDBJ databases">
        <title>WGS assembly of Ceratodon purpureus strain R40.</title>
        <authorList>
            <person name="Carey S.B."/>
            <person name="Jenkins J."/>
            <person name="Shu S."/>
            <person name="Lovell J.T."/>
            <person name="Sreedasyam A."/>
            <person name="Maumus F."/>
            <person name="Tiley G.P."/>
            <person name="Fernandez-Pozo N."/>
            <person name="Barry K."/>
            <person name="Chen C."/>
            <person name="Wang M."/>
            <person name="Lipzen A."/>
            <person name="Daum C."/>
            <person name="Saski C.A."/>
            <person name="Payton A.C."/>
            <person name="Mcbreen J.C."/>
            <person name="Conrad R.E."/>
            <person name="Kollar L.M."/>
            <person name="Olsson S."/>
            <person name="Huttunen S."/>
            <person name="Landis J.B."/>
            <person name="Wickett N.J."/>
            <person name="Johnson M.G."/>
            <person name="Rensing S.A."/>
            <person name="Grimwood J."/>
            <person name="Schmutz J."/>
            <person name="Mcdaniel S.F."/>
        </authorList>
    </citation>
    <scope>NUCLEOTIDE SEQUENCE</scope>
    <source>
        <strain evidence="2">R40</strain>
    </source>
</reference>
<name>A0A8T0IQK9_CERPU</name>
<organism evidence="2 3">
    <name type="scientific">Ceratodon purpureus</name>
    <name type="common">Fire moss</name>
    <name type="synonym">Dicranum purpureum</name>
    <dbReference type="NCBI Taxonomy" id="3225"/>
    <lineage>
        <taxon>Eukaryota</taxon>
        <taxon>Viridiplantae</taxon>
        <taxon>Streptophyta</taxon>
        <taxon>Embryophyta</taxon>
        <taxon>Bryophyta</taxon>
        <taxon>Bryophytina</taxon>
        <taxon>Bryopsida</taxon>
        <taxon>Dicranidae</taxon>
        <taxon>Pseudoditrichales</taxon>
        <taxon>Ditrichaceae</taxon>
        <taxon>Ceratodon</taxon>
    </lineage>
</organism>
<accession>A0A8T0IQK9</accession>
<dbReference type="EMBL" id="CM026422">
    <property type="protein sequence ID" value="KAG0586034.1"/>
    <property type="molecule type" value="Genomic_DNA"/>
</dbReference>
<gene>
    <name evidence="2" type="ORF">KC19_2G058400</name>
</gene>
<proteinExistence type="predicted"/>
<evidence type="ECO:0000313" key="3">
    <source>
        <dbReference type="Proteomes" id="UP000822688"/>
    </source>
</evidence>
<feature type="region of interest" description="Disordered" evidence="1">
    <location>
        <begin position="48"/>
        <end position="147"/>
    </location>
</feature>
<sequence>MMGTSIYITNTIKHEFILKTCSQAMHPPNCPNTTLLILSSCLTTKTPQRKQHHKISMPRSSNPQPTKPFHLSPRLPCHHRRTKQPHSINQNNTQLPQIRQKMSKPLPPQPRHQTRHASKRDILQKRNQGDVGNLEDVSMMVSGTRSG</sequence>
<dbReference type="AlphaFoldDB" id="A0A8T0IQK9"/>
<evidence type="ECO:0000313" key="2">
    <source>
        <dbReference type="EMBL" id="KAG0586034.1"/>
    </source>
</evidence>
<dbReference type="Proteomes" id="UP000822688">
    <property type="component" value="Chromosome 2"/>
</dbReference>
<feature type="compositionally biased region" description="Basic and acidic residues" evidence="1">
    <location>
        <begin position="119"/>
        <end position="128"/>
    </location>
</feature>
<protein>
    <submittedName>
        <fullName evidence="2">Uncharacterized protein</fullName>
    </submittedName>
</protein>
<comment type="caution">
    <text evidence="2">The sequence shown here is derived from an EMBL/GenBank/DDBJ whole genome shotgun (WGS) entry which is preliminary data.</text>
</comment>
<keyword evidence="3" id="KW-1185">Reference proteome</keyword>